<dbReference type="RefSeq" id="WP_145268753.1">
    <property type="nucleotide sequence ID" value="NZ_CP036272.1"/>
</dbReference>
<dbReference type="InterPro" id="IPR014917">
    <property type="entry name" value="DUF1800"/>
</dbReference>
<dbReference type="EMBL" id="CP036272">
    <property type="protein sequence ID" value="QDT57943.1"/>
    <property type="molecule type" value="Genomic_DNA"/>
</dbReference>
<proteinExistence type="predicted"/>
<name>A0A517SP91_9BACT</name>
<dbReference type="Proteomes" id="UP000315003">
    <property type="component" value="Chromosome"/>
</dbReference>
<keyword evidence="2" id="KW-1185">Reference proteome</keyword>
<organism evidence="1 2">
    <name type="scientific">Stieleria bergensis</name>
    <dbReference type="NCBI Taxonomy" id="2528025"/>
    <lineage>
        <taxon>Bacteria</taxon>
        <taxon>Pseudomonadati</taxon>
        <taxon>Planctomycetota</taxon>
        <taxon>Planctomycetia</taxon>
        <taxon>Pirellulales</taxon>
        <taxon>Pirellulaceae</taxon>
        <taxon>Stieleria</taxon>
    </lineage>
</organism>
<gene>
    <name evidence="1" type="ORF">SV7mr_04310</name>
</gene>
<evidence type="ECO:0000313" key="2">
    <source>
        <dbReference type="Proteomes" id="UP000315003"/>
    </source>
</evidence>
<dbReference type="OrthoDB" id="9772295at2"/>
<reference evidence="1 2" key="1">
    <citation type="submission" date="2019-02" db="EMBL/GenBank/DDBJ databases">
        <title>Deep-cultivation of Planctomycetes and their phenomic and genomic characterization uncovers novel biology.</title>
        <authorList>
            <person name="Wiegand S."/>
            <person name="Jogler M."/>
            <person name="Boedeker C."/>
            <person name="Pinto D."/>
            <person name="Vollmers J."/>
            <person name="Rivas-Marin E."/>
            <person name="Kohn T."/>
            <person name="Peeters S.H."/>
            <person name="Heuer A."/>
            <person name="Rast P."/>
            <person name="Oberbeckmann S."/>
            <person name="Bunk B."/>
            <person name="Jeske O."/>
            <person name="Meyerdierks A."/>
            <person name="Storesund J.E."/>
            <person name="Kallscheuer N."/>
            <person name="Luecker S."/>
            <person name="Lage O.M."/>
            <person name="Pohl T."/>
            <person name="Merkel B.J."/>
            <person name="Hornburger P."/>
            <person name="Mueller R.-W."/>
            <person name="Bruemmer F."/>
            <person name="Labrenz M."/>
            <person name="Spormann A.M."/>
            <person name="Op den Camp H."/>
            <person name="Overmann J."/>
            <person name="Amann R."/>
            <person name="Jetten M.S.M."/>
            <person name="Mascher T."/>
            <person name="Medema M.H."/>
            <person name="Devos D.P."/>
            <person name="Kaster A.-K."/>
            <person name="Ovreas L."/>
            <person name="Rohde M."/>
            <person name="Galperin M.Y."/>
            <person name="Jogler C."/>
        </authorList>
    </citation>
    <scope>NUCLEOTIDE SEQUENCE [LARGE SCALE GENOMIC DNA]</scope>
    <source>
        <strain evidence="1 2">SV_7m_r</strain>
    </source>
</reference>
<evidence type="ECO:0008006" key="3">
    <source>
        <dbReference type="Google" id="ProtNLM"/>
    </source>
</evidence>
<sequence>MNASSEQLFLNSLDPQWAWQSFQPSDSDPWNFDAAAHLVRRASFGADDARIKTLASGTPAQAVDLLLAKADNGEVFEQVSDQMADTLLASDNPMTLSAAWVYRLLFTPEPALENLVLFWHGHFATGADKVEKASLMWQQNRMLRQHAFGDIAAMTQSIAKDPAMLIYLDSVSNRKSHPNENFARELMELFCLGEGNYSEHDVLELARCFTGWEVRNNKFRKNRYQHDSGSKTVLSKTGNFDGEEAVDIVLAQEAMPLFICEKLFRYLIADGVTTPKSLLEQPAELLRQSDLQLLPTLKLMLGSNLFQSSWARHRKIKSPAHLVIGLMRGLKATSNSHRIAEGIREIGQGLFYPPNVKGWAGGRDWINSSTLLGRANLIRDLVRDPDTKFDQGGLSDYLKRIKADRPDAAIDLYQRLMMVTALPDKTRQTLIESFPKFGKDKEARHRGLLHAVASQPTFQLG</sequence>
<dbReference type="AlphaFoldDB" id="A0A517SP91"/>
<protein>
    <recommendedName>
        <fullName evidence="3">DUF1800 domain-containing protein</fullName>
    </recommendedName>
</protein>
<dbReference type="Pfam" id="PF08811">
    <property type="entry name" value="DUF1800"/>
    <property type="match status" value="1"/>
</dbReference>
<evidence type="ECO:0000313" key="1">
    <source>
        <dbReference type="EMBL" id="QDT57943.1"/>
    </source>
</evidence>
<accession>A0A517SP91</accession>